<evidence type="ECO:0000256" key="2">
    <source>
        <dbReference type="ARBA" id="ARBA00022618"/>
    </source>
</evidence>
<protein>
    <recommendedName>
        <fullName evidence="5 6">Cell division protein FtsA</fullName>
    </recommendedName>
</protein>
<evidence type="ECO:0000256" key="1">
    <source>
        <dbReference type="ARBA" id="ARBA00022475"/>
    </source>
</evidence>
<dbReference type="PANTHER" id="PTHR32432">
    <property type="entry name" value="CELL DIVISION PROTEIN FTSA-RELATED"/>
    <property type="match status" value="1"/>
</dbReference>
<sequence>MGKNSIVASLDLGTSKVCCMIGEITRTGDLDILGYGIAESSGIKKGNIINVDSVVQSVFKAVEQAGQMAGNKINRAIIGLSGSNISLFNNRGVVAIPRNAREITPLDVERVLQAAKIVAIPYDREMIDVIPREFIVDGCDGIKDPVGMVGTRLEVSACIITGLLTAVQNVARCVQKAGIDIEAMVLKPLAAAEMLLTEDEMDMGAVLVDVGAGTTEVAVFQEGCIAAYDLIPLGGDHITNDIAIGLRLPYSRAEEIKRKYACARPALASDKAEIEIQSIGEVSGRKISQKDLTAIVEPRIQEILSFVSNCLKNLNLKSLLPAGVVLTGGGLVHIKGSMETAQQILGLPVRLGVIDSYDREQTFTVALGLLYYGLRHGIFNSGTMAKEKAVYGFLEKARRIFKEYF</sequence>
<dbReference type="PANTHER" id="PTHR32432:SF4">
    <property type="entry name" value="CELL DIVISION PROTEIN FTSA"/>
    <property type="match status" value="1"/>
</dbReference>
<reference evidence="8 9" key="1">
    <citation type="submission" date="2018-10" db="EMBL/GenBank/DDBJ databases">
        <authorList>
            <person name="Zhang X."/>
        </authorList>
    </citation>
    <scope>NUCLEOTIDE SEQUENCE [LARGE SCALE GENOMIC DNA]</scope>
    <source>
        <strain evidence="8 9">SK-G1</strain>
    </source>
</reference>
<dbReference type="Gene3D" id="3.30.420.40">
    <property type="match status" value="2"/>
</dbReference>
<comment type="subcellular location">
    <subcellularLocation>
        <location evidence="5">Cell membrane</location>
        <topology evidence="5">Peripheral membrane protein</topology>
        <orientation evidence="5">Cytoplasmic side</orientation>
    </subcellularLocation>
    <text evidence="5">Localizes to the Z ring in an FtsZ-dependent manner. Targeted to the membrane through a conserved C-terminal amphipathic helix.</text>
</comment>
<dbReference type="NCBIfam" id="TIGR01174">
    <property type="entry name" value="ftsA"/>
    <property type="match status" value="1"/>
</dbReference>
<dbReference type="PIRSF" id="PIRSF003101">
    <property type="entry name" value="FtsA"/>
    <property type="match status" value="1"/>
</dbReference>
<dbReference type="InterPro" id="IPR043129">
    <property type="entry name" value="ATPase_NBD"/>
</dbReference>
<dbReference type="Proteomes" id="UP000280960">
    <property type="component" value="Chromosome"/>
</dbReference>
<comment type="similarity">
    <text evidence="5 6">Belongs to the FtsA/MreB family.</text>
</comment>
<comment type="subunit">
    <text evidence="5">Self-interacts. Interacts with FtsZ.</text>
</comment>
<dbReference type="InterPro" id="IPR050696">
    <property type="entry name" value="FtsA/MreB"/>
</dbReference>
<evidence type="ECO:0000256" key="5">
    <source>
        <dbReference type="HAMAP-Rule" id="MF_02033"/>
    </source>
</evidence>
<dbReference type="SUPFAM" id="SSF53067">
    <property type="entry name" value="Actin-like ATPase domain"/>
    <property type="match status" value="2"/>
</dbReference>
<keyword evidence="3 5" id="KW-0472">Membrane</keyword>
<evidence type="ECO:0000259" key="7">
    <source>
        <dbReference type="SMART" id="SM00842"/>
    </source>
</evidence>
<accession>A0A3G2R4I5</accession>
<evidence type="ECO:0000313" key="9">
    <source>
        <dbReference type="Proteomes" id="UP000280960"/>
    </source>
</evidence>
<name>A0A3G2R4I5_9FIRM</name>
<dbReference type="GO" id="GO:0009898">
    <property type="term" value="C:cytoplasmic side of plasma membrane"/>
    <property type="evidence" value="ECO:0007669"/>
    <property type="project" value="UniProtKB-UniRule"/>
</dbReference>
<comment type="function">
    <text evidence="5 6">Cell division protein that is involved in the assembly of the Z ring. May serve as a membrane anchor for the Z ring.</text>
</comment>
<feature type="domain" description="SHS2" evidence="7">
    <location>
        <begin position="7"/>
        <end position="195"/>
    </location>
</feature>
<dbReference type="RefSeq" id="WP_122014561.1">
    <property type="nucleotide sequence ID" value="NZ_CP033169.1"/>
</dbReference>
<dbReference type="AlphaFoldDB" id="A0A3G2R4I5"/>
<dbReference type="Gene3D" id="3.30.1490.110">
    <property type="match status" value="1"/>
</dbReference>
<evidence type="ECO:0000256" key="4">
    <source>
        <dbReference type="ARBA" id="ARBA00023306"/>
    </source>
</evidence>
<dbReference type="EMBL" id="CP033169">
    <property type="protein sequence ID" value="AYO30360.1"/>
    <property type="molecule type" value="Genomic_DNA"/>
</dbReference>
<dbReference type="InterPro" id="IPR020823">
    <property type="entry name" value="Cell_div_FtsA"/>
</dbReference>
<organism evidence="8 9">
    <name type="scientific">Biomaibacter acetigenes</name>
    <dbReference type="NCBI Taxonomy" id="2316383"/>
    <lineage>
        <taxon>Bacteria</taxon>
        <taxon>Bacillati</taxon>
        <taxon>Bacillota</taxon>
        <taxon>Clostridia</taxon>
        <taxon>Thermosediminibacterales</taxon>
        <taxon>Tepidanaerobacteraceae</taxon>
        <taxon>Biomaibacter</taxon>
    </lineage>
</organism>
<dbReference type="KEGG" id="bacg:D2962_06760"/>
<dbReference type="HAMAP" id="MF_02033">
    <property type="entry name" value="FtsA"/>
    <property type="match status" value="1"/>
</dbReference>
<keyword evidence="2 5" id="KW-0132">Cell division</keyword>
<evidence type="ECO:0000313" key="8">
    <source>
        <dbReference type="EMBL" id="AYO30360.1"/>
    </source>
</evidence>
<dbReference type="SMART" id="SM00842">
    <property type="entry name" value="FtsA"/>
    <property type="match status" value="1"/>
</dbReference>
<proteinExistence type="inferred from homology"/>
<evidence type="ECO:0000256" key="3">
    <source>
        <dbReference type="ARBA" id="ARBA00023136"/>
    </source>
</evidence>
<keyword evidence="4 5" id="KW-0131">Cell cycle</keyword>
<dbReference type="CDD" id="cd24048">
    <property type="entry name" value="ASKHA_NBD_FtsA"/>
    <property type="match status" value="1"/>
</dbReference>
<dbReference type="Pfam" id="PF02491">
    <property type="entry name" value="SHS2_FTSA"/>
    <property type="match status" value="1"/>
</dbReference>
<dbReference type="GO" id="GO:0032153">
    <property type="term" value="C:cell division site"/>
    <property type="evidence" value="ECO:0007669"/>
    <property type="project" value="UniProtKB-UniRule"/>
</dbReference>
<keyword evidence="9" id="KW-1185">Reference proteome</keyword>
<gene>
    <name evidence="5 8" type="primary">ftsA</name>
    <name evidence="8" type="ORF">D2962_06760</name>
</gene>
<dbReference type="Pfam" id="PF14450">
    <property type="entry name" value="FtsA"/>
    <property type="match status" value="1"/>
</dbReference>
<keyword evidence="1 5" id="KW-1003">Cell membrane</keyword>
<evidence type="ECO:0000256" key="6">
    <source>
        <dbReference type="PIRNR" id="PIRNR003101"/>
    </source>
</evidence>
<dbReference type="InterPro" id="IPR003494">
    <property type="entry name" value="SHS2_FtsA"/>
</dbReference>
<dbReference type="GO" id="GO:0043093">
    <property type="term" value="P:FtsZ-dependent cytokinesis"/>
    <property type="evidence" value="ECO:0007669"/>
    <property type="project" value="UniProtKB-UniRule"/>
</dbReference>